<proteinExistence type="predicted"/>
<protein>
    <submittedName>
        <fullName evidence="2">Uncharacterized protein</fullName>
    </submittedName>
</protein>
<dbReference type="AlphaFoldDB" id="A0AAQ3KSD6"/>
<accession>A0AAQ3KSD6</accession>
<dbReference type="EMBL" id="CP136896">
    <property type="protein sequence ID" value="WOL13505.1"/>
    <property type="molecule type" value="Genomic_DNA"/>
</dbReference>
<feature type="compositionally biased region" description="Basic and acidic residues" evidence="1">
    <location>
        <begin position="61"/>
        <end position="72"/>
    </location>
</feature>
<feature type="region of interest" description="Disordered" evidence="1">
    <location>
        <begin position="54"/>
        <end position="77"/>
    </location>
</feature>
<feature type="region of interest" description="Disordered" evidence="1">
    <location>
        <begin position="123"/>
        <end position="146"/>
    </location>
</feature>
<dbReference type="Proteomes" id="UP001327560">
    <property type="component" value="Chromosome 7"/>
</dbReference>
<gene>
    <name evidence="2" type="ORF">Cni_G22275</name>
</gene>
<evidence type="ECO:0000313" key="2">
    <source>
        <dbReference type="EMBL" id="WOL13505.1"/>
    </source>
</evidence>
<keyword evidence="3" id="KW-1185">Reference proteome</keyword>
<evidence type="ECO:0000256" key="1">
    <source>
        <dbReference type="SAM" id="MobiDB-lite"/>
    </source>
</evidence>
<sequence>MIYERRLSFLPRGLLPRRPLLSLTQRSEATSEACSISVKSEALSISATLAEKRRGTVGAETGRRTLREERSPVKYQRKRSVSGELACRRDQSIVVGSVSYRSSPSSVVTRADLAAFRRTSFAREAARSRAAGPAGAKRDPGERSGR</sequence>
<evidence type="ECO:0000313" key="3">
    <source>
        <dbReference type="Proteomes" id="UP001327560"/>
    </source>
</evidence>
<organism evidence="2 3">
    <name type="scientific">Canna indica</name>
    <name type="common">Indian-shot</name>
    <dbReference type="NCBI Taxonomy" id="4628"/>
    <lineage>
        <taxon>Eukaryota</taxon>
        <taxon>Viridiplantae</taxon>
        <taxon>Streptophyta</taxon>
        <taxon>Embryophyta</taxon>
        <taxon>Tracheophyta</taxon>
        <taxon>Spermatophyta</taxon>
        <taxon>Magnoliopsida</taxon>
        <taxon>Liliopsida</taxon>
        <taxon>Zingiberales</taxon>
        <taxon>Cannaceae</taxon>
        <taxon>Canna</taxon>
    </lineage>
</organism>
<name>A0AAQ3KSD6_9LILI</name>
<feature type="compositionally biased region" description="Low complexity" evidence="1">
    <location>
        <begin position="123"/>
        <end position="135"/>
    </location>
</feature>
<reference evidence="2 3" key="1">
    <citation type="submission" date="2023-10" db="EMBL/GenBank/DDBJ databases">
        <title>Chromosome-scale genome assembly provides insights into flower coloration mechanisms of Canna indica.</title>
        <authorList>
            <person name="Li C."/>
        </authorList>
    </citation>
    <scope>NUCLEOTIDE SEQUENCE [LARGE SCALE GENOMIC DNA]</scope>
    <source>
        <tissue evidence="2">Flower</tissue>
    </source>
</reference>
<feature type="compositionally biased region" description="Basic and acidic residues" evidence="1">
    <location>
        <begin position="136"/>
        <end position="146"/>
    </location>
</feature>